<dbReference type="Pfam" id="PF02301">
    <property type="entry name" value="HORMA"/>
    <property type="match status" value="1"/>
</dbReference>
<evidence type="ECO:0000259" key="7">
    <source>
        <dbReference type="PROSITE" id="PS50815"/>
    </source>
</evidence>
<keyword evidence="3" id="KW-0132">Cell division</keyword>
<reference evidence="8" key="2">
    <citation type="submission" date="2015-06" db="UniProtKB">
        <authorList>
            <consortium name="EnsemblMetazoa"/>
        </authorList>
    </citation>
    <scope>IDENTIFICATION</scope>
</reference>
<dbReference type="GO" id="GO:0051301">
    <property type="term" value="P:cell division"/>
    <property type="evidence" value="ECO:0007669"/>
    <property type="project" value="UniProtKB-KW"/>
</dbReference>
<dbReference type="AlphaFoldDB" id="T1KAF5"/>
<accession>T1KAF5</accession>
<dbReference type="GO" id="GO:0005737">
    <property type="term" value="C:cytoplasm"/>
    <property type="evidence" value="ECO:0007669"/>
    <property type="project" value="TreeGrafter"/>
</dbReference>
<proteinExistence type="inferred from homology"/>
<dbReference type="GO" id="GO:0007094">
    <property type="term" value="P:mitotic spindle assembly checkpoint signaling"/>
    <property type="evidence" value="ECO:0007669"/>
    <property type="project" value="TreeGrafter"/>
</dbReference>
<protein>
    <recommendedName>
        <fullName evidence="7">HORMA domain-containing protein</fullName>
    </recommendedName>
</protein>
<evidence type="ECO:0000313" key="9">
    <source>
        <dbReference type="Proteomes" id="UP000015104"/>
    </source>
</evidence>
<evidence type="ECO:0000256" key="1">
    <source>
        <dbReference type="ARBA" id="ARBA00004123"/>
    </source>
</evidence>
<comment type="subcellular location">
    <subcellularLocation>
        <location evidence="1">Nucleus</location>
    </subcellularLocation>
</comment>
<dbReference type="GO" id="GO:0000776">
    <property type="term" value="C:kinetochore"/>
    <property type="evidence" value="ECO:0007669"/>
    <property type="project" value="TreeGrafter"/>
</dbReference>
<dbReference type="InterPro" id="IPR003511">
    <property type="entry name" value="HORMA_dom"/>
</dbReference>
<dbReference type="OrthoDB" id="1806at2759"/>
<dbReference type="PROSITE" id="PS50815">
    <property type="entry name" value="HORMA"/>
    <property type="match status" value="1"/>
</dbReference>
<comment type="similarity">
    <text evidence="2">Belongs to the MAD2 family.</text>
</comment>
<keyword evidence="6" id="KW-0131">Cell cycle</keyword>
<feature type="domain" description="HORMA" evidence="7">
    <location>
        <begin position="12"/>
        <end position="195"/>
    </location>
</feature>
<dbReference type="InterPro" id="IPR036570">
    <property type="entry name" value="HORMA_dom_sf"/>
</dbReference>
<dbReference type="OMA" id="EWLYECL"/>
<dbReference type="EnsemblMetazoa" id="tetur08g00210.1">
    <property type="protein sequence ID" value="tetur08g00210.1"/>
    <property type="gene ID" value="tetur08g00210"/>
</dbReference>
<dbReference type="HOGENOM" id="CLU_072097_0_1_1"/>
<organism evidence="8 9">
    <name type="scientific">Tetranychus urticae</name>
    <name type="common">Two-spotted spider mite</name>
    <dbReference type="NCBI Taxonomy" id="32264"/>
    <lineage>
        <taxon>Eukaryota</taxon>
        <taxon>Metazoa</taxon>
        <taxon>Ecdysozoa</taxon>
        <taxon>Arthropoda</taxon>
        <taxon>Chelicerata</taxon>
        <taxon>Arachnida</taxon>
        <taxon>Acari</taxon>
        <taxon>Acariformes</taxon>
        <taxon>Trombidiformes</taxon>
        <taxon>Prostigmata</taxon>
        <taxon>Eleutherengona</taxon>
        <taxon>Raphignathae</taxon>
        <taxon>Tetranychoidea</taxon>
        <taxon>Tetranychidae</taxon>
        <taxon>Tetranychus</taxon>
    </lineage>
</organism>
<reference evidence="9" key="1">
    <citation type="submission" date="2011-08" db="EMBL/GenBank/DDBJ databases">
        <authorList>
            <person name="Rombauts S."/>
        </authorList>
    </citation>
    <scope>NUCLEOTIDE SEQUENCE</scope>
    <source>
        <strain evidence="9">London</strain>
    </source>
</reference>
<dbReference type="PANTHER" id="PTHR11842">
    <property type="entry name" value="MITOTIC SPINDLE ASSEMBLY CHECKPOINT PROTEIN MAD2"/>
    <property type="match status" value="1"/>
</dbReference>
<dbReference type="Proteomes" id="UP000015104">
    <property type="component" value="Unassembled WGS sequence"/>
</dbReference>
<gene>
    <name evidence="8" type="primary">107362512</name>
</gene>
<dbReference type="KEGG" id="tut:107362512"/>
<dbReference type="STRING" id="32264.T1KAF5"/>
<sequence length="202" mass="23195">MSPAAKSSITLKGSVAIVTEFLEFGINSILFQRGIYPNDHFVQVQKYGIPVMLTNNEEVKKFIRTILTQLQKFTLDKCVHRLVLVIVDVRTNETIEKWDFKIELTTNDDEVTNEKTDLNEIQKNIRDVIRQITASVSFLPFIDKLCCFDILLYTDKNTLLPSDQWSDGKPPIIAREEKVQLRSFSTGIHEIDTIVAYKKEAV</sequence>
<keyword evidence="5" id="KW-0539">Nucleus</keyword>
<dbReference type="SUPFAM" id="SSF56019">
    <property type="entry name" value="The spindle assembly checkpoint protein mad2"/>
    <property type="match status" value="1"/>
</dbReference>
<dbReference type="InterPro" id="IPR045091">
    <property type="entry name" value="Mad2-like"/>
</dbReference>
<keyword evidence="9" id="KW-1185">Reference proteome</keyword>
<keyword evidence="4" id="KW-0498">Mitosis</keyword>
<name>T1KAF5_TETUR</name>
<dbReference type="GO" id="GO:0005654">
    <property type="term" value="C:nucleoplasm"/>
    <property type="evidence" value="ECO:0007669"/>
    <property type="project" value="TreeGrafter"/>
</dbReference>
<evidence type="ECO:0000313" key="8">
    <source>
        <dbReference type="EnsemblMetazoa" id="tetur08g00210.1"/>
    </source>
</evidence>
<dbReference type="EMBL" id="CAEY01001938">
    <property type="status" value="NOT_ANNOTATED_CDS"/>
    <property type="molecule type" value="Genomic_DNA"/>
</dbReference>
<evidence type="ECO:0000256" key="5">
    <source>
        <dbReference type="ARBA" id="ARBA00023242"/>
    </source>
</evidence>
<evidence type="ECO:0000256" key="2">
    <source>
        <dbReference type="ARBA" id="ARBA00010348"/>
    </source>
</evidence>
<evidence type="ECO:0000256" key="3">
    <source>
        <dbReference type="ARBA" id="ARBA00022618"/>
    </source>
</evidence>
<evidence type="ECO:0000256" key="4">
    <source>
        <dbReference type="ARBA" id="ARBA00022776"/>
    </source>
</evidence>
<dbReference type="eggNOG" id="KOG3285">
    <property type="taxonomic scope" value="Eukaryota"/>
</dbReference>
<dbReference type="Gene3D" id="3.30.900.10">
    <property type="entry name" value="HORMA domain"/>
    <property type="match status" value="1"/>
</dbReference>
<evidence type="ECO:0000256" key="6">
    <source>
        <dbReference type="ARBA" id="ARBA00023306"/>
    </source>
</evidence>
<dbReference type="PANTHER" id="PTHR11842:SF11">
    <property type="entry name" value="MITOTIC SPINDLE ASSEMBLY CHECKPOINT PROTEIN MAD2A"/>
    <property type="match status" value="1"/>
</dbReference>